<dbReference type="EMBL" id="JAGSOG010000094">
    <property type="protein sequence ID" value="MBR7835399.1"/>
    <property type="molecule type" value="Genomic_DNA"/>
</dbReference>
<keyword evidence="9" id="KW-1185">Reference proteome</keyword>
<feature type="transmembrane region" description="Helical" evidence="6">
    <location>
        <begin position="125"/>
        <end position="149"/>
    </location>
</feature>
<feature type="transmembrane region" description="Helical" evidence="6">
    <location>
        <begin position="35"/>
        <end position="52"/>
    </location>
</feature>
<dbReference type="SUPFAM" id="SSF103473">
    <property type="entry name" value="MFS general substrate transporter"/>
    <property type="match status" value="1"/>
</dbReference>
<keyword evidence="5 6" id="KW-0472">Membrane</keyword>
<feature type="transmembrane region" description="Helical" evidence="6">
    <location>
        <begin position="72"/>
        <end position="93"/>
    </location>
</feature>
<feature type="transmembrane region" description="Helical" evidence="6">
    <location>
        <begin position="258"/>
        <end position="288"/>
    </location>
</feature>
<dbReference type="PROSITE" id="PS50850">
    <property type="entry name" value="MFS"/>
    <property type="match status" value="1"/>
</dbReference>
<dbReference type="AlphaFoldDB" id="A0A941EWT8"/>
<dbReference type="GO" id="GO:0005886">
    <property type="term" value="C:plasma membrane"/>
    <property type="evidence" value="ECO:0007669"/>
    <property type="project" value="UniProtKB-SubCell"/>
</dbReference>
<dbReference type="Pfam" id="PF07690">
    <property type="entry name" value="MFS_1"/>
    <property type="match status" value="1"/>
</dbReference>
<comment type="caution">
    <text evidence="8">The sequence shown here is derived from an EMBL/GenBank/DDBJ whole genome shotgun (WGS) entry which is preliminary data.</text>
</comment>
<evidence type="ECO:0000313" key="8">
    <source>
        <dbReference type="EMBL" id="MBR7835399.1"/>
    </source>
</evidence>
<dbReference type="InterPro" id="IPR020846">
    <property type="entry name" value="MFS_dom"/>
</dbReference>
<dbReference type="InterPro" id="IPR011701">
    <property type="entry name" value="MFS"/>
</dbReference>
<evidence type="ECO:0000256" key="3">
    <source>
        <dbReference type="ARBA" id="ARBA00022692"/>
    </source>
</evidence>
<name>A0A941EWT8_9ACTN</name>
<feature type="transmembrane region" description="Helical" evidence="6">
    <location>
        <begin position="392"/>
        <end position="414"/>
    </location>
</feature>
<feature type="transmembrane region" description="Helical" evidence="6">
    <location>
        <begin position="300"/>
        <end position="318"/>
    </location>
</feature>
<feature type="transmembrane region" description="Helical" evidence="6">
    <location>
        <begin position="192"/>
        <end position="212"/>
    </location>
</feature>
<feature type="transmembrane region" description="Helical" evidence="6">
    <location>
        <begin position="100"/>
        <end position="119"/>
    </location>
</feature>
<evidence type="ECO:0000313" key="9">
    <source>
        <dbReference type="Proteomes" id="UP000675781"/>
    </source>
</evidence>
<feature type="transmembrane region" description="Helical" evidence="6">
    <location>
        <begin position="325"/>
        <end position="345"/>
    </location>
</feature>
<feature type="transmembrane region" description="Helical" evidence="6">
    <location>
        <begin position="651"/>
        <end position="669"/>
    </location>
</feature>
<evidence type="ECO:0000256" key="4">
    <source>
        <dbReference type="ARBA" id="ARBA00022989"/>
    </source>
</evidence>
<protein>
    <submittedName>
        <fullName evidence="8">MFS transporter</fullName>
    </submittedName>
</protein>
<feature type="transmembrane region" description="Helical" evidence="6">
    <location>
        <begin position="351"/>
        <end position="372"/>
    </location>
</feature>
<reference evidence="8" key="1">
    <citation type="submission" date="2021-04" db="EMBL/GenBank/DDBJ databases">
        <title>Genome based classification of Actinospica acidithermotolerans sp. nov., an actinobacterium isolated from an Indonesian hot spring.</title>
        <authorList>
            <person name="Kusuma A.B."/>
            <person name="Putra K.E."/>
            <person name="Nafisah S."/>
            <person name="Loh J."/>
            <person name="Nouioui I."/>
            <person name="Goodfellow M."/>
        </authorList>
    </citation>
    <scope>NUCLEOTIDE SEQUENCE</scope>
    <source>
        <strain evidence="8">CSCA 57</strain>
    </source>
</reference>
<dbReference type="Proteomes" id="UP000675781">
    <property type="component" value="Unassembled WGS sequence"/>
</dbReference>
<dbReference type="GO" id="GO:0022857">
    <property type="term" value="F:transmembrane transporter activity"/>
    <property type="evidence" value="ECO:0007669"/>
    <property type="project" value="InterPro"/>
</dbReference>
<evidence type="ECO:0000256" key="1">
    <source>
        <dbReference type="ARBA" id="ARBA00004651"/>
    </source>
</evidence>
<evidence type="ECO:0000256" key="2">
    <source>
        <dbReference type="ARBA" id="ARBA00022448"/>
    </source>
</evidence>
<dbReference type="PANTHER" id="PTHR23505">
    <property type="entry name" value="SPINSTER"/>
    <property type="match status" value="1"/>
</dbReference>
<dbReference type="PANTHER" id="PTHR23505:SF52">
    <property type="entry name" value="MAJOR FACILITATOR SUPERFAMILY PROTEIN"/>
    <property type="match status" value="1"/>
</dbReference>
<accession>A0A941EWT8</accession>
<keyword evidence="4 6" id="KW-1133">Transmembrane helix</keyword>
<keyword evidence="2" id="KW-0813">Transport</keyword>
<dbReference type="InterPro" id="IPR044770">
    <property type="entry name" value="MFS_spinster-like"/>
</dbReference>
<proteinExistence type="predicted"/>
<feature type="transmembrane region" description="Helical" evidence="6">
    <location>
        <begin position="161"/>
        <end position="180"/>
    </location>
</feature>
<dbReference type="InterPro" id="IPR036259">
    <property type="entry name" value="MFS_trans_sf"/>
</dbReference>
<comment type="subcellular location">
    <subcellularLocation>
        <location evidence="1">Cell membrane</location>
        <topology evidence="1">Multi-pass membrane protein</topology>
    </subcellularLocation>
</comment>
<keyword evidence="3 6" id="KW-0812">Transmembrane</keyword>
<dbReference type="Gene3D" id="1.20.1250.20">
    <property type="entry name" value="MFS general substrate transporter like domains"/>
    <property type="match status" value="2"/>
</dbReference>
<sequence>MTVSSAAPPPVSAIPVRGGIWGRQLDRYPSHGPRALYLGIVVLATITLYYELYVQGSVATQLAASLHMTLVYLISISIVGNAVGALASVVAGLADRWGRANLVVYGLALTGALVLFGLAGAHSKALYLVMFAAVSFVEGIILVATPALIRDFSPQLGRASAMGFWTLGPVVGSLVVSEVASHTLVRHPDWQYQFRVCGVVGLVVFVLAFLGLRELAPQLRDQLMVSLRDRTLIEARARGIDPEQAVAGHWRQMLRLDIIGPAFAISVYLLFYYIAVGLFVVFFATTFGYSEDRANALANWYWGFQCIALVLTGLLSDWLRVRKPFMVLGGVISSVGIALFAIATTHPATTYYHFVVIILLISIGSAIAFASWMAGFTETVESHNPAATATGLAVWGSTLRTVVVVALIGLIAVIPAASTLVDQGSEVAAAAAGATPILTADENAAVKAVAADPTIVTRVQAIASQDSAQLATAQQLTAQTQVALAANPNDAAAQVQALSEISGLTAAQVTQVLTLGTQDQTQLATAQAIDTSTQAALQANPNDTAAQAKAVGDIATAFHISAAAATARFQALALVPTADLALLATDAKPVQTAATQLKALAAVPAADLALVQKYGGALQDAKVLAELQYLQTEGPIVAQAQKDDPGQWQTWWWICFAGGVLFLPFVWLLKGRWSPAKAREDAAAHHDAVRRELKALRQAAASGE</sequence>
<evidence type="ECO:0000259" key="7">
    <source>
        <dbReference type="PROSITE" id="PS50850"/>
    </source>
</evidence>
<dbReference type="CDD" id="cd06174">
    <property type="entry name" value="MFS"/>
    <property type="match status" value="1"/>
</dbReference>
<gene>
    <name evidence="8" type="ORF">KDL01_19145</name>
</gene>
<dbReference type="RefSeq" id="WP_212529893.1">
    <property type="nucleotide sequence ID" value="NZ_JAGSOG010000094.1"/>
</dbReference>
<evidence type="ECO:0000256" key="5">
    <source>
        <dbReference type="ARBA" id="ARBA00023136"/>
    </source>
</evidence>
<evidence type="ECO:0000256" key="6">
    <source>
        <dbReference type="SAM" id="Phobius"/>
    </source>
</evidence>
<organism evidence="8 9">
    <name type="scientific">Actinospica durhamensis</name>
    <dbReference type="NCBI Taxonomy" id="1508375"/>
    <lineage>
        <taxon>Bacteria</taxon>
        <taxon>Bacillati</taxon>
        <taxon>Actinomycetota</taxon>
        <taxon>Actinomycetes</taxon>
        <taxon>Catenulisporales</taxon>
        <taxon>Actinospicaceae</taxon>
        <taxon>Actinospica</taxon>
    </lineage>
</organism>
<feature type="domain" description="Major facilitator superfamily (MFS) profile" evidence="7">
    <location>
        <begin position="37"/>
        <end position="443"/>
    </location>
</feature>